<comment type="subunit">
    <text evidence="9">Forms a heterotetramer with UvrA during the search for lesions. Interacts with UvrC in an incision complex.</text>
</comment>
<dbReference type="SUPFAM" id="SSF46600">
    <property type="entry name" value="C-terminal UvrC-binding domain of UvrB"/>
    <property type="match status" value="1"/>
</dbReference>
<dbReference type="PANTHER" id="PTHR24029">
    <property type="entry name" value="UVRABC SYSTEM PROTEIN B"/>
    <property type="match status" value="1"/>
</dbReference>
<comment type="caution">
    <text evidence="15">The sequence shown here is derived from an EMBL/GenBank/DDBJ whole genome shotgun (WGS) entry which is preliminary data.</text>
</comment>
<comment type="similarity">
    <text evidence="1">Belongs to the UvrB family.</text>
</comment>
<organism evidence="15 16">
    <name type="scientific">Potamilus streckersoni</name>
    <dbReference type="NCBI Taxonomy" id="2493646"/>
    <lineage>
        <taxon>Eukaryota</taxon>
        <taxon>Metazoa</taxon>
        <taxon>Spiralia</taxon>
        <taxon>Lophotrochozoa</taxon>
        <taxon>Mollusca</taxon>
        <taxon>Bivalvia</taxon>
        <taxon>Autobranchia</taxon>
        <taxon>Heteroconchia</taxon>
        <taxon>Palaeoheterodonta</taxon>
        <taxon>Unionida</taxon>
        <taxon>Unionoidea</taxon>
        <taxon>Unionidae</taxon>
        <taxon>Ambleminae</taxon>
        <taxon>Lampsilini</taxon>
        <taxon>Potamilus</taxon>
    </lineage>
</organism>
<sequence>MFLSNGCTAFSIEYGLDKVLINSNQVGFDSEYEVIGFSPEIQIDFFNRLFRDSINSRTVQLFKNTDELRTSIPLTFYFDKNDQSAVVRLSSHLAELESETSYTLNLLKNISFADGIKLGQDYAVKFKTSILNNAASVRLTFNGEDIFENNAVFSVTIKNTDDISKVPLTIKVSKGSELKVENQIMALSDNVYVGTLDFTASLTKKITVTSEDLKLSKDYEIKLVISNVNAEKKFISEFKITRTLNPLLSMDYMATIDEASQIITLKLPAKTNLTKLVPSITFVGSGKTFTISNVIKEVNKPTLVISHNKTLAAQLYGELKEIFPSNAVEYFISYYDFYQPEAYLPSMDKFIDKDFRINDEIDRLRLKSTSSLLSGRRDVIVVASVSCIYGLASPEEWAAEIATYKVGDSKTRKGLIQELVGMHYLRVDTSLSRARFRVHGDVIDIVPSYEEMGFRIQLSRNKIEKIYILEPKLGRRLGEVPALTLFPAKQFVTSDENLKRSIQDIEKELIWRLGILRNEGKFIEAGRLEERTKHDLEMMRELGYCSGIENYSRHIGNRKSGERPYCLFDYFPKNDFLVVIDESHVSLPQIRAMYAGDRMRKTILIEHGFRLPSALDNRPLTFNEFESLLPNTIFVSATPSDYELEKCSGVIVEQIIRPTGLLDPNVEVRTSKNQIDNLIVEIKKRTRLKEKILVMTLTKKMSEDLKAYLEKMGIRAEYLHSEIKSLQRVQILRDLRTGVFDVLVGVNLLREGLDLPEVSLVAIMDADKEGFLRDKKSLFQISGRAARNINGTVILYADKITSSIQALLNETQRRRKIQNEFNQKNNISPTSIIKTMEQTINSTGLADMQQKEERRIAHIANLPSAEEILNGVFESFSIAEKKELLADLEKEMTLASEKMEYEKAAILRDEIARLKTEL</sequence>
<dbReference type="Pfam" id="PF02151">
    <property type="entry name" value="UVR"/>
    <property type="match status" value="1"/>
</dbReference>
<dbReference type="Gene3D" id="3.40.50.300">
    <property type="entry name" value="P-loop containing nucleotide triphosphate hydrolases"/>
    <property type="match status" value="3"/>
</dbReference>
<dbReference type="CDD" id="cd17916">
    <property type="entry name" value="DEXHc_UvrB"/>
    <property type="match status" value="1"/>
</dbReference>
<evidence type="ECO:0000256" key="1">
    <source>
        <dbReference type="ARBA" id="ARBA00008533"/>
    </source>
</evidence>
<evidence type="ECO:0000259" key="13">
    <source>
        <dbReference type="PROSITE" id="PS51192"/>
    </source>
</evidence>
<dbReference type="Gene3D" id="2.60.40.2340">
    <property type="match status" value="1"/>
</dbReference>
<dbReference type="InterPro" id="IPR001943">
    <property type="entry name" value="UVR_dom"/>
</dbReference>
<keyword evidence="11" id="KW-0175">Coiled coil</keyword>
<evidence type="ECO:0000256" key="11">
    <source>
        <dbReference type="SAM" id="Coils"/>
    </source>
</evidence>
<dbReference type="NCBIfam" id="TIGR00631">
    <property type="entry name" value="uvrb"/>
    <property type="match status" value="1"/>
</dbReference>
<feature type="domain" description="Helicase ATP-binding" evidence="13">
    <location>
        <begin position="284"/>
        <end position="430"/>
    </location>
</feature>
<protein>
    <recommendedName>
        <fullName evidence="10">UvrABC system protein B</fullName>
    </recommendedName>
</protein>
<dbReference type="EMBL" id="JAEAOA010001427">
    <property type="protein sequence ID" value="KAK3582487.1"/>
    <property type="molecule type" value="Genomic_DNA"/>
</dbReference>
<dbReference type="InterPro" id="IPR024759">
    <property type="entry name" value="UvrB_YAD/RRR_dom"/>
</dbReference>
<evidence type="ECO:0000313" key="16">
    <source>
        <dbReference type="Proteomes" id="UP001195483"/>
    </source>
</evidence>
<dbReference type="InterPro" id="IPR036876">
    <property type="entry name" value="UVR_dom_sf"/>
</dbReference>
<dbReference type="Proteomes" id="UP001195483">
    <property type="component" value="Unassembled WGS sequence"/>
</dbReference>
<name>A0AAE0RZ99_9BIVA</name>
<dbReference type="InterPro" id="IPR014001">
    <property type="entry name" value="Helicase_ATP-bd"/>
</dbReference>
<dbReference type="Pfam" id="PF00271">
    <property type="entry name" value="Helicase_C"/>
    <property type="match status" value="1"/>
</dbReference>
<feature type="domain" description="UVR" evidence="12">
    <location>
        <begin position="882"/>
        <end position="917"/>
    </location>
</feature>
<dbReference type="GO" id="GO:0006289">
    <property type="term" value="P:nucleotide-excision repair"/>
    <property type="evidence" value="ECO:0007669"/>
    <property type="project" value="InterPro"/>
</dbReference>
<dbReference type="InterPro" id="IPR004807">
    <property type="entry name" value="UvrB"/>
</dbReference>
<keyword evidence="7" id="KW-0267">Excision nuclease</keyword>
<evidence type="ECO:0000256" key="6">
    <source>
        <dbReference type="ARBA" id="ARBA00022840"/>
    </source>
</evidence>
<reference evidence="15" key="2">
    <citation type="journal article" date="2021" name="Genome Biol. Evol.">
        <title>Developing a high-quality reference genome for a parasitic bivalve with doubly uniparental inheritance (Bivalvia: Unionida).</title>
        <authorList>
            <person name="Smith C.H."/>
        </authorList>
    </citation>
    <scope>NUCLEOTIDE SEQUENCE</scope>
    <source>
        <strain evidence="15">CHS0354</strain>
        <tissue evidence="15">Mantle</tissue>
    </source>
</reference>
<evidence type="ECO:0000256" key="2">
    <source>
        <dbReference type="ARBA" id="ARBA00022490"/>
    </source>
</evidence>
<dbReference type="GO" id="GO:0009380">
    <property type="term" value="C:excinuclease repair complex"/>
    <property type="evidence" value="ECO:0007669"/>
    <property type="project" value="InterPro"/>
</dbReference>
<dbReference type="Pfam" id="PF12344">
    <property type="entry name" value="UvrB"/>
    <property type="match status" value="1"/>
</dbReference>
<dbReference type="PANTHER" id="PTHR24029:SF0">
    <property type="entry name" value="UVRABC SYSTEM PROTEIN B"/>
    <property type="match status" value="1"/>
</dbReference>
<dbReference type="Gene3D" id="4.10.860.10">
    <property type="entry name" value="UVR domain"/>
    <property type="match status" value="1"/>
</dbReference>
<dbReference type="PROSITE" id="PS51194">
    <property type="entry name" value="HELICASE_CTER"/>
    <property type="match status" value="1"/>
</dbReference>
<dbReference type="PROSITE" id="PS51192">
    <property type="entry name" value="HELICASE_ATP_BIND_1"/>
    <property type="match status" value="1"/>
</dbReference>
<evidence type="ECO:0000259" key="12">
    <source>
        <dbReference type="PROSITE" id="PS50151"/>
    </source>
</evidence>
<reference evidence="15" key="1">
    <citation type="journal article" date="2021" name="Genome Biol. Evol.">
        <title>A High-Quality Reference Genome for a Parasitic Bivalve with Doubly Uniparental Inheritance (Bivalvia: Unionida).</title>
        <authorList>
            <person name="Smith C.H."/>
        </authorList>
    </citation>
    <scope>NUCLEOTIDE SEQUENCE</scope>
    <source>
        <strain evidence="15">CHS0354</strain>
    </source>
</reference>
<evidence type="ECO:0000256" key="4">
    <source>
        <dbReference type="ARBA" id="ARBA00022763"/>
    </source>
</evidence>
<gene>
    <name evidence="15" type="ORF">CHS0354_024034</name>
</gene>
<evidence type="ECO:0000256" key="8">
    <source>
        <dbReference type="ARBA" id="ARBA00023204"/>
    </source>
</evidence>
<dbReference type="AlphaFoldDB" id="A0AAE0RZ99"/>
<evidence type="ECO:0000256" key="7">
    <source>
        <dbReference type="ARBA" id="ARBA00022881"/>
    </source>
</evidence>
<dbReference type="SMART" id="SM00490">
    <property type="entry name" value="HELICc"/>
    <property type="match status" value="1"/>
</dbReference>
<dbReference type="GO" id="GO:0016887">
    <property type="term" value="F:ATP hydrolysis activity"/>
    <property type="evidence" value="ECO:0007669"/>
    <property type="project" value="InterPro"/>
</dbReference>
<keyword evidence="5" id="KW-0228">DNA excision</keyword>
<reference evidence="15" key="3">
    <citation type="submission" date="2023-05" db="EMBL/GenBank/DDBJ databases">
        <authorList>
            <person name="Smith C.H."/>
        </authorList>
    </citation>
    <scope>NUCLEOTIDE SEQUENCE</scope>
    <source>
        <strain evidence="15">CHS0354</strain>
        <tissue evidence="15">Mantle</tissue>
    </source>
</reference>
<dbReference type="SUPFAM" id="SSF52540">
    <property type="entry name" value="P-loop containing nucleoside triphosphate hydrolases"/>
    <property type="match status" value="2"/>
</dbReference>
<keyword evidence="16" id="KW-1185">Reference proteome</keyword>
<feature type="domain" description="Helicase C-terminal" evidence="14">
    <location>
        <begin position="674"/>
        <end position="841"/>
    </location>
</feature>
<dbReference type="InterPro" id="IPR001650">
    <property type="entry name" value="Helicase_C-like"/>
</dbReference>
<dbReference type="NCBIfam" id="NF003673">
    <property type="entry name" value="PRK05298.1"/>
    <property type="match status" value="1"/>
</dbReference>
<proteinExistence type="inferred from homology"/>
<dbReference type="InterPro" id="IPR027417">
    <property type="entry name" value="P-loop_NTPase"/>
</dbReference>
<evidence type="ECO:0000256" key="9">
    <source>
        <dbReference type="ARBA" id="ARBA00026033"/>
    </source>
</evidence>
<feature type="coiled-coil region" evidence="11">
    <location>
        <begin position="878"/>
        <end position="905"/>
    </location>
</feature>
<keyword evidence="6" id="KW-0067">ATP-binding</keyword>
<dbReference type="InterPro" id="IPR041471">
    <property type="entry name" value="UvrB_inter"/>
</dbReference>
<evidence type="ECO:0000313" key="15">
    <source>
        <dbReference type="EMBL" id="KAK3582487.1"/>
    </source>
</evidence>
<keyword evidence="8" id="KW-0234">DNA repair</keyword>
<evidence type="ECO:0000256" key="3">
    <source>
        <dbReference type="ARBA" id="ARBA00022741"/>
    </source>
</evidence>
<dbReference type="SMART" id="SM00487">
    <property type="entry name" value="DEXDc"/>
    <property type="match status" value="1"/>
</dbReference>
<evidence type="ECO:0000256" key="10">
    <source>
        <dbReference type="ARBA" id="ARBA00029504"/>
    </source>
</evidence>
<dbReference type="GO" id="GO:0005524">
    <property type="term" value="F:ATP binding"/>
    <property type="evidence" value="ECO:0007669"/>
    <property type="project" value="UniProtKB-KW"/>
</dbReference>
<keyword evidence="3" id="KW-0547">Nucleotide-binding</keyword>
<keyword evidence="4" id="KW-0227">DNA damage</keyword>
<evidence type="ECO:0000259" key="14">
    <source>
        <dbReference type="PROSITE" id="PS51194"/>
    </source>
</evidence>
<keyword evidence="2" id="KW-0963">Cytoplasm</keyword>
<accession>A0AAE0RZ99</accession>
<dbReference type="Pfam" id="PF17757">
    <property type="entry name" value="UvrB_inter"/>
    <property type="match status" value="1"/>
</dbReference>
<evidence type="ECO:0000256" key="5">
    <source>
        <dbReference type="ARBA" id="ARBA00022769"/>
    </source>
</evidence>
<dbReference type="GO" id="GO:0003677">
    <property type="term" value="F:DNA binding"/>
    <property type="evidence" value="ECO:0007669"/>
    <property type="project" value="InterPro"/>
</dbReference>
<dbReference type="PROSITE" id="PS50151">
    <property type="entry name" value="UVR"/>
    <property type="match status" value="1"/>
</dbReference>